<dbReference type="InterPro" id="IPR004089">
    <property type="entry name" value="MCPsignal_dom"/>
</dbReference>
<reference evidence="5 6" key="1">
    <citation type="submission" date="2022-05" db="EMBL/GenBank/DDBJ databases">
        <title>Sporolactobacillus sp nov CPB3-1, isolated from tree bark (Mangifera indica L.).</title>
        <authorList>
            <person name="Phuengjayaem S."/>
            <person name="Tanasupawat S."/>
        </authorList>
    </citation>
    <scope>NUCLEOTIDE SEQUENCE [LARGE SCALE GENOMIC DNA]</scope>
    <source>
        <strain evidence="5 6">CPB3-1</strain>
    </source>
</reference>
<name>A0ABT0M6T6_9BACL</name>
<dbReference type="InterPro" id="IPR029151">
    <property type="entry name" value="Sensor-like_sf"/>
</dbReference>
<dbReference type="CDD" id="cd18773">
    <property type="entry name" value="PDC1_HK_sensor"/>
    <property type="match status" value="1"/>
</dbReference>
<dbReference type="EMBL" id="JAMAST010000001">
    <property type="protein sequence ID" value="MCL1630558.1"/>
    <property type="molecule type" value="Genomic_DNA"/>
</dbReference>
<dbReference type="Gene3D" id="3.30.450.20">
    <property type="entry name" value="PAS domain"/>
    <property type="match status" value="1"/>
</dbReference>
<evidence type="ECO:0000313" key="6">
    <source>
        <dbReference type="Proteomes" id="UP001203004"/>
    </source>
</evidence>
<dbReference type="Gene3D" id="1.10.287.950">
    <property type="entry name" value="Methyl-accepting chemotaxis protein"/>
    <property type="match status" value="1"/>
</dbReference>
<dbReference type="RefSeq" id="WP_249095894.1">
    <property type="nucleotide sequence ID" value="NZ_JAMAST010000001.1"/>
</dbReference>
<keyword evidence="3" id="KW-0175">Coiled coil</keyword>
<dbReference type="Proteomes" id="UP001203004">
    <property type="component" value="Unassembled WGS sequence"/>
</dbReference>
<dbReference type="Pfam" id="PF22673">
    <property type="entry name" value="MCP-like_PDC_1"/>
    <property type="match status" value="1"/>
</dbReference>
<comment type="caution">
    <text evidence="5">The sequence shown here is derived from an EMBL/GenBank/DDBJ whole genome shotgun (WGS) entry which is preliminary data.</text>
</comment>
<proteinExistence type="predicted"/>
<dbReference type="PROSITE" id="PS50111">
    <property type="entry name" value="CHEMOTAXIS_TRANSDUC_2"/>
    <property type="match status" value="1"/>
</dbReference>
<feature type="domain" description="Methyl-accepting transducer" evidence="4">
    <location>
        <begin position="42"/>
        <end position="278"/>
    </location>
</feature>
<keyword evidence="1 2" id="KW-0807">Transducer</keyword>
<feature type="coiled-coil region" evidence="3">
    <location>
        <begin position="197"/>
        <end position="224"/>
    </location>
</feature>
<evidence type="ECO:0000259" key="4">
    <source>
        <dbReference type="PROSITE" id="PS50111"/>
    </source>
</evidence>
<dbReference type="SUPFAM" id="SSF58104">
    <property type="entry name" value="Methyl-accepting chemotaxis protein (MCP) signaling domain"/>
    <property type="match status" value="1"/>
</dbReference>
<evidence type="ECO:0000256" key="1">
    <source>
        <dbReference type="ARBA" id="ARBA00023224"/>
    </source>
</evidence>
<keyword evidence="6" id="KW-1185">Reference proteome</keyword>
<dbReference type="SUPFAM" id="SSF103190">
    <property type="entry name" value="Sensory domain-like"/>
    <property type="match status" value="1"/>
</dbReference>
<sequence>MILLKKHRKVQVEENKSASQSIGKIQVAADQLKGIVEQLKRAADALRASSSSSESSVSEFKIHTARTAEDSAQVNEQMQVIHQSSQQILATVNRVQDDSRQTFHDLMLSSASIHELEATMNSILRGHQQLIQQMNDLVAQSQKIDQVFQLIGSIAEETNILSLNAAIEASRAGEAGKGFSVVADEIRKLSGETQQAVLETKESIQSIQNEIRQSTERVNQETTDINQGAEKLKKVITQLGGFRQKVETIKQSSKKSAESVNQQTASISAISELMNQISAMTQTNQALAETVEKDISTQFKSIAQMLDLNKQLIRTSDELQNSIQTDKGMVMTTDPELISQMKQTILHFINDHPLSPIETNRHRGILNTLKNNNPELEAVWSNLPDGSFIYSEPEAALANAGARQWFLEAMKGNIFVSEPYFSAITKQPCVTLSFPIQQSGQINGVFGADLTVHSD</sequence>
<dbReference type="PANTHER" id="PTHR32089:SF112">
    <property type="entry name" value="LYSOZYME-LIKE PROTEIN-RELATED"/>
    <property type="match status" value="1"/>
</dbReference>
<dbReference type="SMART" id="SM00283">
    <property type="entry name" value="MA"/>
    <property type="match status" value="1"/>
</dbReference>
<organism evidence="5 6">
    <name type="scientific">Sporolactobacillus mangiferae</name>
    <dbReference type="NCBI Taxonomy" id="2940498"/>
    <lineage>
        <taxon>Bacteria</taxon>
        <taxon>Bacillati</taxon>
        <taxon>Bacillota</taxon>
        <taxon>Bacilli</taxon>
        <taxon>Bacillales</taxon>
        <taxon>Sporolactobacillaceae</taxon>
        <taxon>Sporolactobacillus</taxon>
    </lineage>
</organism>
<accession>A0ABT0M6T6</accession>
<gene>
    <name evidence="5" type="ORF">M3N64_01145</name>
</gene>
<evidence type="ECO:0000313" key="5">
    <source>
        <dbReference type="EMBL" id="MCL1630558.1"/>
    </source>
</evidence>
<evidence type="ECO:0000256" key="3">
    <source>
        <dbReference type="SAM" id="Coils"/>
    </source>
</evidence>
<protein>
    <submittedName>
        <fullName evidence="5">Methyl-accepting chemotaxis protein</fullName>
    </submittedName>
</protein>
<dbReference type="PANTHER" id="PTHR32089">
    <property type="entry name" value="METHYL-ACCEPTING CHEMOTAXIS PROTEIN MCPB"/>
    <property type="match status" value="1"/>
</dbReference>
<dbReference type="Pfam" id="PF00015">
    <property type="entry name" value="MCPsignal"/>
    <property type="match status" value="1"/>
</dbReference>
<evidence type="ECO:0000256" key="2">
    <source>
        <dbReference type="PROSITE-ProRule" id="PRU00284"/>
    </source>
</evidence>